<reference evidence="1 2" key="1">
    <citation type="journal article" date="2015" name="Genome Biol.">
        <title>Comparative genomics of Steinernema reveals deeply conserved gene regulatory networks.</title>
        <authorList>
            <person name="Dillman A.R."/>
            <person name="Macchietto M."/>
            <person name="Porter C.F."/>
            <person name="Rogers A."/>
            <person name="Williams B."/>
            <person name="Antoshechkin I."/>
            <person name="Lee M.M."/>
            <person name="Goodwin Z."/>
            <person name="Lu X."/>
            <person name="Lewis E.E."/>
            <person name="Goodrich-Blair H."/>
            <person name="Stock S.P."/>
            <person name="Adams B.J."/>
            <person name="Sternberg P.W."/>
            <person name="Mortazavi A."/>
        </authorList>
    </citation>
    <scope>NUCLEOTIDE SEQUENCE [LARGE SCALE GENOMIC DNA]</scope>
    <source>
        <strain evidence="1 2">ALL</strain>
    </source>
</reference>
<sequence>MNLNILICVSVAEMTGKLVFIALLSTVALVASDASSNPLSGLLGSLGSVAGSAAGAAEGSGAPASASNPISGLLGSIASVAKPADNSGNAIDQTVTNLGLGNATPGLNTTLGGLDSS</sequence>
<evidence type="ECO:0000313" key="1">
    <source>
        <dbReference type="EMBL" id="TKR96804.1"/>
    </source>
</evidence>
<keyword evidence="2" id="KW-1185">Reference proteome</keyword>
<dbReference type="EMBL" id="AZBU02000002">
    <property type="protein sequence ID" value="TKR96804.1"/>
    <property type="molecule type" value="Genomic_DNA"/>
</dbReference>
<protein>
    <submittedName>
        <fullName evidence="1">Uncharacterized protein</fullName>
    </submittedName>
</protein>
<dbReference type="AlphaFoldDB" id="A0A4U5PLD3"/>
<gene>
    <name evidence="1" type="ORF">L596_010772</name>
</gene>
<proteinExistence type="predicted"/>
<dbReference type="Proteomes" id="UP000298663">
    <property type="component" value="Unassembled WGS sequence"/>
</dbReference>
<reference evidence="1 2" key="2">
    <citation type="journal article" date="2019" name="G3 (Bethesda)">
        <title>Hybrid Assembly of the Genome of the Entomopathogenic Nematode Steinernema carpocapsae Identifies the X-Chromosome.</title>
        <authorList>
            <person name="Serra L."/>
            <person name="Macchietto M."/>
            <person name="Macias-Munoz A."/>
            <person name="McGill C.J."/>
            <person name="Rodriguez I.M."/>
            <person name="Rodriguez B."/>
            <person name="Murad R."/>
            <person name="Mortazavi A."/>
        </authorList>
    </citation>
    <scope>NUCLEOTIDE SEQUENCE [LARGE SCALE GENOMIC DNA]</scope>
    <source>
        <strain evidence="1 2">ALL</strain>
    </source>
</reference>
<accession>A0A4U5PLD3</accession>
<comment type="caution">
    <text evidence="1">The sequence shown here is derived from an EMBL/GenBank/DDBJ whole genome shotgun (WGS) entry which is preliminary data.</text>
</comment>
<name>A0A4U5PLD3_STECR</name>
<evidence type="ECO:0000313" key="2">
    <source>
        <dbReference type="Proteomes" id="UP000298663"/>
    </source>
</evidence>
<organism evidence="1 2">
    <name type="scientific">Steinernema carpocapsae</name>
    <name type="common">Entomopathogenic nematode</name>
    <dbReference type="NCBI Taxonomy" id="34508"/>
    <lineage>
        <taxon>Eukaryota</taxon>
        <taxon>Metazoa</taxon>
        <taxon>Ecdysozoa</taxon>
        <taxon>Nematoda</taxon>
        <taxon>Chromadorea</taxon>
        <taxon>Rhabditida</taxon>
        <taxon>Tylenchina</taxon>
        <taxon>Panagrolaimomorpha</taxon>
        <taxon>Strongyloidoidea</taxon>
        <taxon>Steinernematidae</taxon>
        <taxon>Steinernema</taxon>
    </lineage>
</organism>